<dbReference type="NCBIfam" id="TIGR00401">
    <property type="entry name" value="msrA"/>
    <property type="match status" value="1"/>
</dbReference>
<feature type="domain" description="Peptide methionine sulphoxide reductase MsrA" evidence="6">
    <location>
        <begin position="51"/>
        <end position="203"/>
    </location>
</feature>
<comment type="caution">
    <text evidence="7">The sequence shown here is derived from an EMBL/GenBank/DDBJ whole genome shotgun (WGS) entry which is preliminary data.</text>
</comment>
<dbReference type="HAMAP" id="MF_01401">
    <property type="entry name" value="MsrA"/>
    <property type="match status" value="1"/>
</dbReference>
<comment type="similarity">
    <text evidence="4">Belongs to the MsrA Met sulfoxide reductase family.</text>
</comment>
<dbReference type="InterPro" id="IPR002569">
    <property type="entry name" value="Met_Sox_Rdtase_MsrA_dom"/>
</dbReference>
<dbReference type="Proteomes" id="UP000197097">
    <property type="component" value="Unassembled WGS sequence"/>
</dbReference>
<keyword evidence="1 4" id="KW-0560">Oxidoreductase</keyword>
<evidence type="ECO:0000256" key="3">
    <source>
        <dbReference type="ARBA" id="ARBA00048782"/>
    </source>
</evidence>
<dbReference type="InterPro" id="IPR036509">
    <property type="entry name" value="Met_Sox_Rdtase_MsrA_sf"/>
</dbReference>
<dbReference type="GO" id="GO:0033744">
    <property type="term" value="F:L-methionine:thioredoxin-disulfide S-oxidoreductase activity"/>
    <property type="evidence" value="ECO:0007669"/>
    <property type="project" value="RHEA"/>
</dbReference>
<keyword evidence="5" id="KW-0732">Signal</keyword>
<dbReference type="PANTHER" id="PTHR43774">
    <property type="entry name" value="PEPTIDE METHIONINE SULFOXIDE REDUCTASE"/>
    <property type="match status" value="1"/>
</dbReference>
<gene>
    <name evidence="4 7" type="primary">msrA</name>
    <name evidence="7" type="ORF">CDQ91_11600</name>
</gene>
<dbReference type="AlphaFoldDB" id="A0A246JUD3"/>
<comment type="function">
    <text evidence="4">Has an important function as a repair enzyme for proteins that have been inactivated by oxidation. Catalyzes the reversible oxidation-reduction of methionine sulfoxide in proteins to methionine.</text>
</comment>
<feature type="chain" id="PRO_5012512623" description="Peptide methionine sulfoxide reductase MsrA" evidence="5">
    <location>
        <begin position="31"/>
        <end position="229"/>
    </location>
</feature>
<dbReference type="GO" id="GO:0008113">
    <property type="term" value="F:peptide-methionine (S)-S-oxide reductase activity"/>
    <property type="evidence" value="ECO:0007669"/>
    <property type="project" value="UniProtKB-UniRule"/>
</dbReference>
<sequence>MTARRRHFSSRAFAALLIGAIVAQCAPAQAEGVVQLPAAAVDPAVKAKRATAILAGGCFWGVEGVFSHVKGVISVESGYHGGSAATARYELTHDGTSGHAEAVRVTYDPTQLSYGTLLRILFSVVADPTLKNRQGPDTGSQYRAAIVPMDAVQRQVATAYLAQIGKGKYFAKPVVVPIESYKRFYPAEASHQDFMRRNPSNGYILRWDAPKLAALKRLYPARVRAKPAP</sequence>
<feature type="signal peptide" evidence="5">
    <location>
        <begin position="1"/>
        <end position="30"/>
    </location>
</feature>
<evidence type="ECO:0000256" key="4">
    <source>
        <dbReference type="HAMAP-Rule" id="MF_01401"/>
    </source>
</evidence>
<organism evidence="7 8">
    <name type="scientific">Sphingopyxis witflariensis</name>
    <dbReference type="NCBI Taxonomy" id="173675"/>
    <lineage>
        <taxon>Bacteria</taxon>
        <taxon>Pseudomonadati</taxon>
        <taxon>Pseudomonadota</taxon>
        <taxon>Alphaproteobacteria</taxon>
        <taxon>Sphingomonadales</taxon>
        <taxon>Sphingomonadaceae</taxon>
        <taxon>Sphingopyxis</taxon>
    </lineage>
</organism>
<evidence type="ECO:0000256" key="5">
    <source>
        <dbReference type="SAM" id="SignalP"/>
    </source>
</evidence>
<dbReference type="OrthoDB" id="4174719at2"/>
<dbReference type="SUPFAM" id="SSF55068">
    <property type="entry name" value="Peptide methionine sulfoxide reductase"/>
    <property type="match status" value="1"/>
</dbReference>
<dbReference type="EC" id="1.8.4.11" evidence="4"/>
<protein>
    <recommendedName>
        <fullName evidence="4">Peptide methionine sulfoxide reductase MsrA</fullName>
        <shortName evidence="4">Protein-methionine-S-oxide reductase</shortName>
        <ecNumber evidence="4">1.8.4.11</ecNumber>
    </recommendedName>
    <alternativeName>
        <fullName evidence="4">Peptide-methionine (S)-S-oxide reductase</fullName>
        <shortName evidence="4">Peptide Met(O) reductase</shortName>
    </alternativeName>
</protein>
<dbReference type="EMBL" id="NISJ01000005">
    <property type="protein sequence ID" value="OWQ96694.1"/>
    <property type="molecule type" value="Genomic_DNA"/>
</dbReference>
<name>A0A246JUD3_9SPHN</name>
<accession>A0A246JUD3</accession>
<evidence type="ECO:0000256" key="2">
    <source>
        <dbReference type="ARBA" id="ARBA00047806"/>
    </source>
</evidence>
<comment type="catalytic activity">
    <reaction evidence="3 4">
        <text>[thioredoxin]-disulfide + L-methionine + H2O = L-methionine (S)-S-oxide + [thioredoxin]-dithiol</text>
        <dbReference type="Rhea" id="RHEA:19993"/>
        <dbReference type="Rhea" id="RHEA-COMP:10698"/>
        <dbReference type="Rhea" id="RHEA-COMP:10700"/>
        <dbReference type="ChEBI" id="CHEBI:15377"/>
        <dbReference type="ChEBI" id="CHEBI:29950"/>
        <dbReference type="ChEBI" id="CHEBI:50058"/>
        <dbReference type="ChEBI" id="CHEBI:57844"/>
        <dbReference type="ChEBI" id="CHEBI:58772"/>
        <dbReference type="EC" id="1.8.4.11"/>
    </reaction>
</comment>
<reference evidence="7 8" key="1">
    <citation type="journal article" date="2002" name="Int. J. Syst. Evol. Microbiol.">
        <title>Sphingopyxis witflariensis sp. nov., isolated from activated sludge.</title>
        <authorList>
            <person name="Kampfer P."/>
            <person name="Witzenberger R."/>
            <person name="Denner E.B."/>
            <person name="Busse H.J."/>
            <person name="Neef A."/>
        </authorList>
    </citation>
    <scope>NUCLEOTIDE SEQUENCE [LARGE SCALE GENOMIC DNA]</scope>
    <source>
        <strain evidence="7 8">DSM 14551</strain>
    </source>
</reference>
<evidence type="ECO:0000313" key="7">
    <source>
        <dbReference type="EMBL" id="OWQ96694.1"/>
    </source>
</evidence>
<dbReference type="Pfam" id="PF01625">
    <property type="entry name" value="PMSR"/>
    <property type="match status" value="1"/>
</dbReference>
<comment type="catalytic activity">
    <reaction evidence="2 4">
        <text>L-methionyl-[protein] + [thioredoxin]-disulfide + H2O = L-methionyl-(S)-S-oxide-[protein] + [thioredoxin]-dithiol</text>
        <dbReference type="Rhea" id="RHEA:14217"/>
        <dbReference type="Rhea" id="RHEA-COMP:10698"/>
        <dbReference type="Rhea" id="RHEA-COMP:10700"/>
        <dbReference type="Rhea" id="RHEA-COMP:12313"/>
        <dbReference type="Rhea" id="RHEA-COMP:12315"/>
        <dbReference type="ChEBI" id="CHEBI:15377"/>
        <dbReference type="ChEBI" id="CHEBI:16044"/>
        <dbReference type="ChEBI" id="CHEBI:29950"/>
        <dbReference type="ChEBI" id="CHEBI:44120"/>
        <dbReference type="ChEBI" id="CHEBI:50058"/>
        <dbReference type="EC" id="1.8.4.11"/>
    </reaction>
</comment>
<keyword evidence="8" id="KW-1185">Reference proteome</keyword>
<evidence type="ECO:0000259" key="6">
    <source>
        <dbReference type="Pfam" id="PF01625"/>
    </source>
</evidence>
<evidence type="ECO:0000313" key="8">
    <source>
        <dbReference type="Proteomes" id="UP000197097"/>
    </source>
</evidence>
<feature type="active site" evidence="4">
    <location>
        <position position="58"/>
    </location>
</feature>
<dbReference type="PANTHER" id="PTHR43774:SF1">
    <property type="entry name" value="PEPTIDE METHIONINE SULFOXIDE REDUCTASE MSRA 2"/>
    <property type="match status" value="1"/>
</dbReference>
<proteinExistence type="inferred from homology"/>
<dbReference type="Gene3D" id="3.30.1060.10">
    <property type="entry name" value="Peptide methionine sulphoxide reductase MsrA"/>
    <property type="match status" value="1"/>
</dbReference>
<dbReference type="RefSeq" id="WP_088472895.1">
    <property type="nucleotide sequence ID" value="NZ_NISJ01000005.1"/>
</dbReference>
<evidence type="ECO:0000256" key="1">
    <source>
        <dbReference type="ARBA" id="ARBA00023002"/>
    </source>
</evidence>